<evidence type="ECO:0000313" key="5">
    <source>
        <dbReference type="Proteomes" id="UP000245535"/>
    </source>
</evidence>
<gene>
    <name evidence="4" type="ORF">BC781_11021</name>
</gene>
<evidence type="ECO:0000256" key="1">
    <source>
        <dbReference type="SAM" id="SignalP"/>
    </source>
</evidence>
<dbReference type="AlphaFoldDB" id="A0A315YYZ1"/>
<accession>A0A315YYZ1</accession>
<dbReference type="Proteomes" id="UP000245535">
    <property type="component" value="Unassembled WGS sequence"/>
</dbReference>
<dbReference type="Gene3D" id="2.60.40.1180">
    <property type="entry name" value="Golgi alpha-mannosidase II"/>
    <property type="match status" value="1"/>
</dbReference>
<dbReference type="SUPFAM" id="SSF51445">
    <property type="entry name" value="(Trans)glycosidases"/>
    <property type="match status" value="1"/>
</dbReference>
<evidence type="ECO:0000313" key="4">
    <source>
        <dbReference type="EMBL" id="PWJ34980.1"/>
    </source>
</evidence>
<feature type="chain" id="PRO_5016314281" description="Glycosyl hydrolase family 39" evidence="1">
    <location>
        <begin position="26"/>
        <end position="617"/>
    </location>
</feature>
<dbReference type="Gene3D" id="3.20.20.80">
    <property type="entry name" value="Glycosidases"/>
    <property type="match status" value="1"/>
</dbReference>
<dbReference type="CDD" id="cd21510">
    <property type="entry name" value="agarase_cat"/>
    <property type="match status" value="1"/>
</dbReference>
<dbReference type="EMBL" id="QGDO01000010">
    <property type="protein sequence ID" value="PWJ34980.1"/>
    <property type="molecule type" value="Genomic_DNA"/>
</dbReference>
<comment type="caution">
    <text evidence="4">The sequence shown here is derived from an EMBL/GenBank/DDBJ whole genome shotgun (WGS) entry which is preliminary data.</text>
</comment>
<feature type="domain" description="Porphyranase beta-sandwich" evidence="3">
    <location>
        <begin position="402"/>
        <end position="504"/>
    </location>
</feature>
<dbReference type="InterPro" id="IPR017853">
    <property type="entry name" value="GH"/>
</dbReference>
<evidence type="ECO:0000259" key="3">
    <source>
        <dbReference type="Pfam" id="PF18206"/>
    </source>
</evidence>
<evidence type="ECO:0008006" key="6">
    <source>
        <dbReference type="Google" id="ProtNLM"/>
    </source>
</evidence>
<dbReference type="InterPro" id="IPR013780">
    <property type="entry name" value="Glyco_hydro_b"/>
</dbReference>
<dbReference type="Pfam" id="PF18206">
    <property type="entry name" value="Porphyrn_cat_1"/>
    <property type="match status" value="1"/>
</dbReference>
<evidence type="ECO:0000259" key="2">
    <source>
        <dbReference type="Pfam" id="PF18040"/>
    </source>
</evidence>
<feature type="domain" description="Beta-porphyranase A C-terminal" evidence="2">
    <location>
        <begin position="514"/>
        <end position="607"/>
    </location>
</feature>
<proteinExistence type="predicted"/>
<organism evidence="4 5">
    <name type="scientific">Sediminitomix flava</name>
    <dbReference type="NCBI Taxonomy" id="379075"/>
    <lineage>
        <taxon>Bacteria</taxon>
        <taxon>Pseudomonadati</taxon>
        <taxon>Bacteroidota</taxon>
        <taxon>Cytophagia</taxon>
        <taxon>Cytophagales</taxon>
        <taxon>Flammeovirgaceae</taxon>
        <taxon>Sediminitomix</taxon>
    </lineage>
</organism>
<keyword evidence="5" id="KW-1185">Reference proteome</keyword>
<protein>
    <recommendedName>
        <fullName evidence="6">Glycosyl hydrolase family 39</fullName>
    </recommendedName>
</protein>
<feature type="signal peptide" evidence="1">
    <location>
        <begin position="1"/>
        <end position="25"/>
    </location>
</feature>
<reference evidence="4 5" key="1">
    <citation type="submission" date="2018-03" db="EMBL/GenBank/DDBJ databases">
        <title>Genomic Encyclopedia of Archaeal and Bacterial Type Strains, Phase II (KMG-II): from individual species to whole genera.</title>
        <authorList>
            <person name="Goeker M."/>
        </authorList>
    </citation>
    <scope>NUCLEOTIDE SEQUENCE [LARGE SCALE GENOMIC DNA]</scope>
    <source>
        <strain evidence="4 5">DSM 28229</strain>
    </source>
</reference>
<dbReference type="InterPro" id="IPR040527">
    <property type="entry name" value="Beta-sand_Porphyrn"/>
</dbReference>
<sequence length="617" mass="70114">MRGKIFKRMLYLIGLFLAVENTSIAQGTITIDHKTQRFIGSESTFDRGKYLNAHIWFDGKKKDDPDFIKFKKEYNIEYDYKGSRRFWNPVGMVKNGKIPFVKDRFDGVREVTNDVATGTAKNLFYDKTVDYSTVDVSDFSKQISAFTAQSFKDSWPSVPMFFEPLNEPMVHAHDHYPGKRNKAKTDNIITKISEFHRDMGQAIHATPELKNMKLLGYGSAWPEFEKDDFSVWNSRYKKFIDIAGADVDIFSVHLYDGKGLNNTGGRRSGSNAEAILDMIEAYSFLKLGTVKPIAVTEYGRLVSDQPNWKPKSGISNYHPIENAQAVRSQIHMVMSFMERGDGIVTSIPFSTGKQHPTAKYSKAGLWTKDSNGNWELTSRKYFFEVWKDIKGERVRINSSNVDIQKLAVVDGKKLYVVLNNLNDETQELDLNLLEAKGLKSVELKRVKTFIDKAPELTLETLNEAPQKVRLVYGETVVLTYKFKSSVKFDNTIVSSKYYADTYLQNIEANKELSFSINDVETGHGEAILRIGLGRALNASLKPNVWLNDEPLNTDGDLIKGYNQHNRRQFFGTLEIPFDISLLKQGKNQLKVQFPDDGGQISSVILQVQKAKKPLTVL</sequence>
<keyword evidence="1" id="KW-0732">Signal</keyword>
<dbReference type="Gene3D" id="2.60.120.1200">
    <property type="match status" value="1"/>
</dbReference>
<name>A0A315YYZ1_SEDFL</name>
<dbReference type="Pfam" id="PF18040">
    <property type="entry name" value="BPA_C"/>
    <property type="match status" value="1"/>
</dbReference>
<dbReference type="InterPro" id="IPR041224">
    <property type="entry name" value="BPA_C"/>
</dbReference>